<dbReference type="Pfam" id="PF00493">
    <property type="entry name" value="MCM"/>
    <property type="match status" value="1"/>
</dbReference>
<dbReference type="InterPro" id="IPR008050">
    <property type="entry name" value="MCM7"/>
</dbReference>
<keyword evidence="9 12" id="KW-0131">Cell cycle</keyword>
<evidence type="ECO:0000313" key="14">
    <source>
        <dbReference type="EMBL" id="KAG2449480.1"/>
    </source>
</evidence>
<dbReference type="PANTHER" id="PTHR11630:SF26">
    <property type="entry name" value="DNA REPLICATION LICENSING FACTOR MCM7"/>
    <property type="match status" value="1"/>
</dbReference>
<keyword evidence="2 12" id="KW-0235">DNA replication</keyword>
<dbReference type="InterPro" id="IPR041562">
    <property type="entry name" value="MCM_lid"/>
</dbReference>
<dbReference type="SUPFAM" id="SSF52540">
    <property type="entry name" value="P-loop containing nucleoside triphosphate hydrolases"/>
    <property type="match status" value="1"/>
</dbReference>
<sequence>MATAAMPNHSKAASYCEKFLKNFVDESNDNDKESIKYMAQLQQIANRNSKVLRIDLDDVDFFVEQDQSEDRYPSFVAELERNTRTFQRLFAEAADRLMPAPDALANSKMDVFDILSEHRKIMDTHARAVEARETGQAVAAKGGKGAVPGTVRGGCPDMLLRRFDVYFAPRTKMAPLPMRGVRASHLGHLVRVRGVVTHVTDVKPLVSVVAYTDPETGFEVYQEVTGRTFKPLDNDSKERSKVNRKMQPVMETRGSKFVKFQEARLQELAEEVPEGATPRTLSVHLVGEVTRSMKPGDDVTITGIFLPEQYTGFRGMRAGLLMSTYLEAHTVTQSKRQYGAAFELSESELAAIEGLGEQGDVYGRLARSIAPEIFGMEDVKKALLLMMVGGQTRVFPDGLKLRGDVHVCLMGDPGVAKSQLLKYVSRIMPRAVYTTGKGSSGVGLTAAVLRNQVTKELVLEGGALVLADKGVCCIDEFDKMEEGDRTAIHEVMEQQTVSIAKAGITTTLNTRTTILAAANPAYGRYDRRRSPSENINLPAALLSRFDILWLLLDESSKDNDTRLANHIVRLHLMGRPPAGAAAAAADANNAPNPAEAAVPLKLLRAYIGQARQYEPDVPVQLTEYIASFYAELRQMEKAALGAAATYTTPRTLLSILRLSQALAKLRFSNLVEQSDVDEALRLMRQSKASLESSGPGAHGDGGAYEDHISLIYRLIREYSNRSKELEVPYAKIQELTARHNVSRDQIEECVEEYARIALWNVDRDQAGNPVLHLQINDAAFA</sequence>
<evidence type="ECO:0000256" key="3">
    <source>
        <dbReference type="ARBA" id="ARBA00022741"/>
    </source>
</evidence>
<dbReference type="InterPro" id="IPR001208">
    <property type="entry name" value="MCM_dom"/>
</dbReference>
<protein>
    <recommendedName>
        <fullName evidence="12">DNA replication licensing factor MCM7</fullName>
        <ecNumber evidence="12">3.6.4.12</ecNumber>
    </recommendedName>
</protein>
<dbReference type="GO" id="GO:0005634">
    <property type="term" value="C:nucleus"/>
    <property type="evidence" value="ECO:0007669"/>
    <property type="project" value="UniProtKB-SubCell"/>
</dbReference>
<dbReference type="GO" id="GO:0000727">
    <property type="term" value="P:double-strand break repair via break-induced replication"/>
    <property type="evidence" value="ECO:0007669"/>
    <property type="project" value="TreeGrafter"/>
</dbReference>
<accession>A0A836B755</accession>
<evidence type="ECO:0000259" key="13">
    <source>
        <dbReference type="PROSITE" id="PS50051"/>
    </source>
</evidence>
<dbReference type="FunFam" id="3.40.50.300:FF:000826">
    <property type="entry name" value="Replicative DNA helicase Mcm"/>
    <property type="match status" value="1"/>
</dbReference>
<dbReference type="SMART" id="SM00350">
    <property type="entry name" value="MCM"/>
    <property type="match status" value="1"/>
</dbReference>
<dbReference type="EC" id="3.6.4.12" evidence="12"/>
<proteinExistence type="inferred from homology"/>
<dbReference type="InterPro" id="IPR003593">
    <property type="entry name" value="AAA+_ATPase"/>
</dbReference>
<dbReference type="InterPro" id="IPR018525">
    <property type="entry name" value="MCM_CS"/>
</dbReference>
<evidence type="ECO:0000256" key="6">
    <source>
        <dbReference type="ARBA" id="ARBA00022840"/>
    </source>
</evidence>
<dbReference type="GO" id="GO:0042555">
    <property type="term" value="C:MCM complex"/>
    <property type="evidence" value="ECO:0007669"/>
    <property type="project" value="InterPro"/>
</dbReference>
<dbReference type="PRINTS" id="PR01663">
    <property type="entry name" value="MCMPROTEIN7"/>
</dbReference>
<evidence type="ECO:0000256" key="12">
    <source>
        <dbReference type="RuleBase" id="RU365012"/>
    </source>
</evidence>
<comment type="subcellular location">
    <subcellularLocation>
        <location evidence="1 12">Nucleus</location>
    </subcellularLocation>
</comment>
<dbReference type="Pfam" id="PF17855">
    <property type="entry name" value="MCM_lid"/>
    <property type="match status" value="1"/>
</dbReference>
<evidence type="ECO:0000256" key="4">
    <source>
        <dbReference type="ARBA" id="ARBA00022801"/>
    </source>
</evidence>
<name>A0A836B755_9CHLO</name>
<dbReference type="PROSITE" id="PS00847">
    <property type="entry name" value="MCM_1"/>
    <property type="match status" value="1"/>
</dbReference>
<comment type="function">
    <text evidence="12">Acts as component of the MCM2-7 complex (MCM complex) which is the replicative helicase essential for 'once per cell cycle' DNA replication initiation and elongation in eukaryotic cells. The active ATPase sites in the MCM2-7 ring are formed through the interaction surfaces of two neighboring subunits such that a critical structure of a conserved arginine finger motif is provided in trans relative to the ATP-binding site of the Walker A box of the adjacent subunit. The six ATPase active sites, however, are likely to contribute differentially to the complex helicase activity.</text>
</comment>
<evidence type="ECO:0000256" key="2">
    <source>
        <dbReference type="ARBA" id="ARBA00022705"/>
    </source>
</evidence>
<evidence type="ECO:0000256" key="5">
    <source>
        <dbReference type="ARBA" id="ARBA00022806"/>
    </source>
</evidence>
<dbReference type="PANTHER" id="PTHR11630">
    <property type="entry name" value="DNA REPLICATION LICENSING FACTOR MCM FAMILY MEMBER"/>
    <property type="match status" value="1"/>
</dbReference>
<evidence type="ECO:0000256" key="8">
    <source>
        <dbReference type="ARBA" id="ARBA00023242"/>
    </source>
</evidence>
<comment type="similarity">
    <text evidence="11">Belongs to the MCM family.</text>
</comment>
<dbReference type="Gene3D" id="2.40.50.140">
    <property type="entry name" value="Nucleic acid-binding proteins"/>
    <property type="match status" value="1"/>
</dbReference>
<keyword evidence="5 12" id="KW-0347">Helicase</keyword>
<keyword evidence="6 11" id="KW-0067">ATP-binding</keyword>
<comment type="catalytic activity">
    <reaction evidence="10 12">
        <text>ATP + H2O = ADP + phosphate + H(+)</text>
        <dbReference type="Rhea" id="RHEA:13065"/>
        <dbReference type="ChEBI" id="CHEBI:15377"/>
        <dbReference type="ChEBI" id="CHEBI:15378"/>
        <dbReference type="ChEBI" id="CHEBI:30616"/>
        <dbReference type="ChEBI" id="CHEBI:43474"/>
        <dbReference type="ChEBI" id="CHEBI:456216"/>
        <dbReference type="EC" id="3.6.4.12"/>
    </reaction>
</comment>
<keyword evidence="8 12" id="KW-0539">Nucleus</keyword>
<dbReference type="Pfam" id="PF17207">
    <property type="entry name" value="MCM_OB"/>
    <property type="match status" value="1"/>
</dbReference>
<dbReference type="PRINTS" id="PR01657">
    <property type="entry name" value="MCMFAMILY"/>
</dbReference>
<keyword evidence="3 11" id="KW-0547">Nucleotide-binding</keyword>
<dbReference type="Gene3D" id="3.40.50.300">
    <property type="entry name" value="P-loop containing nucleotide triphosphate hydrolases"/>
    <property type="match status" value="1"/>
</dbReference>
<comment type="caution">
    <text evidence="14">The sequence shown here is derived from an EMBL/GenBank/DDBJ whole genome shotgun (WGS) entry which is preliminary data.</text>
</comment>
<dbReference type="EMBL" id="JAEHOD010000014">
    <property type="protein sequence ID" value="KAG2449480.1"/>
    <property type="molecule type" value="Genomic_DNA"/>
</dbReference>
<evidence type="ECO:0000256" key="7">
    <source>
        <dbReference type="ARBA" id="ARBA00023125"/>
    </source>
</evidence>
<evidence type="ECO:0000256" key="1">
    <source>
        <dbReference type="ARBA" id="ARBA00004123"/>
    </source>
</evidence>
<gene>
    <name evidence="12" type="primary">MCM7</name>
    <name evidence="14" type="ORF">HYH02_005624</name>
</gene>
<dbReference type="GO" id="GO:0006271">
    <property type="term" value="P:DNA strand elongation involved in DNA replication"/>
    <property type="evidence" value="ECO:0007669"/>
    <property type="project" value="TreeGrafter"/>
</dbReference>
<keyword evidence="7 11" id="KW-0238">DNA-binding</keyword>
<reference evidence="14" key="1">
    <citation type="journal article" date="2020" name="bioRxiv">
        <title>Comparative genomics of Chlamydomonas.</title>
        <authorList>
            <person name="Craig R.J."/>
            <person name="Hasan A.R."/>
            <person name="Ness R.W."/>
            <person name="Keightley P.D."/>
        </authorList>
    </citation>
    <scope>NUCLEOTIDE SEQUENCE</scope>
    <source>
        <strain evidence="14">CCAP 11/173</strain>
    </source>
</reference>
<dbReference type="GO" id="GO:0016787">
    <property type="term" value="F:hydrolase activity"/>
    <property type="evidence" value="ECO:0007669"/>
    <property type="project" value="UniProtKB-KW"/>
</dbReference>
<dbReference type="SUPFAM" id="SSF50249">
    <property type="entry name" value="Nucleic acid-binding proteins"/>
    <property type="match status" value="1"/>
</dbReference>
<dbReference type="InterPro" id="IPR033762">
    <property type="entry name" value="MCM_OB"/>
</dbReference>
<dbReference type="Pfam" id="PF14551">
    <property type="entry name" value="MCM_N"/>
    <property type="match status" value="1"/>
</dbReference>
<dbReference type="Proteomes" id="UP000613740">
    <property type="component" value="Unassembled WGS sequence"/>
</dbReference>
<feature type="domain" description="MCM C-terminal AAA(+) ATPase" evidence="13">
    <location>
        <begin position="361"/>
        <end position="567"/>
    </location>
</feature>
<dbReference type="AlphaFoldDB" id="A0A836B755"/>
<dbReference type="GO" id="GO:0017116">
    <property type="term" value="F:single-stranded DNA helicase activity"/>
    <property type="evidence" value="ECO:0007669"/>
    <property type="project" value="TreeGrafter"/>
</dbReference>
<evidence type="ECO:0000256" key="9">
    <source>
        <dbReference type="ARBA" id="ARBA00023306"/>
    </source>
</evidence>
<dbReference type="Gene3D" id="3.30.1640.10">
    <property type="entry name" value="mini-chromosome maintenance (MCM) complex, chain A, domain 1"/>
    <property type="match status" value="1"/>
</dbReference>
<dbReference type="InterPro" id="IPR027417">
    <property type="entry name" value="P-loop_NTPase"/>
</dbReference>
<dbReference type="InterPro" id="IPR031327">
    <property type="entry name" value="MCM"/>
</dbReference>
<keyword evidence="15" id="KW-1185">Reference proteome</keyword>
<dbReference type="GO" id="GO:0003697">
    <property type="term" value="F:single-stranded DNA binding"/>
    <property type="evidence" value="ECO:0007669"/>
    <property type="project" value="TreeGrafter"/>
</dbReference>
<dbReference type="InterPro" id="IPR012340">
    <property type="entry name" value="NA-bd_OB-fold"/>
</dbReference>
<dbReference type="InterPro" id="IPR027925">
    <property type="entry name" value="MCM_N"/>
</dbReference>
<dbReference type="OrthoDB" id="3207464at2759"/>
<evidence type="ECO:0000313" key="15">
    <source>
        <dbReference type="Proteomes" id="UP000613740"/>
    </source>
</evidence>
<organism evidence="14 15">
    <name type="scientific">Chlamydomonas schloesseri</name>
    <dbReference type="NCBI Taxonomy" id="2026947"/>
    <lineage>
        <taxon>Eukaryota</taxon>
        <taxon>Viridiplantae</taxon>
        <taxon>Chlorophyta</taxon>
        <taxon>core chlorophytes</taxon>
        <taxon>Chlorophyceae</taxon>
        <taxon>CS clade</taxon>
        <taxon>Chlamydomonadales</taxon>
        <taxon>Chlamydomonadaceae</taxon>
        <taxon>Chlamydomonas</taxon>
    </lineage>
</organism>
<evidence type="ECO:0000256" key="11">
    <source>
        <dbReference type="RuleBase" id="RU004070"/>
    </source>
</evidence>
<dbReference type="GO" id="GO:0006270">
    <property type="term" value="P:DNA replication initiation"/>
    <property type="evidence" value="ECO:0007669"/>
    <property type="project" value="InterPro"/>
</dbReference>
<dbReference type="GO" id="GO:0005524">
    <property type="term" value="F:ATP binding"/>
    <property type="evidence" value="ECO:0007669"/>
    <property type="project" value="UniProtKB-KW"/>
</dbReference>
<dbReference type="PROSITE" id="PS50051">
    <property type="entry name" value="MCM_2"/>
    <property type="match status" value="1"/>
</dbReference>
<dbReference type="SMART" id="SM00382">
    <property type="entry name" value="AAA"/>
    <property type="match status" value="1"/>
</dbReference>
<evidence type="ECO:0000256" key="10">
    <source>
        <dbReference type="ARBA" id="ARBA00047995"/>
    </source>
</evidence>
<keyword evidence="4 12" id="KW-0378">Hydrolase</keyword>